<evidence type="ECO:0000313" key="1">
    <source>
        <dbReference type="EMBL" id="CAD8146668.1"/>
    </source>
</evidence>
<name>A0A8S1T482_PAROT</name>
<dbReference type="Proteomes" id="UP000683925">
    <property type="component" value="Unassembled WGS sequence"/>
</dbReference>
<accession>A0A8S1T482</accession>
<evidence type="ECO:0000313" key="2">
    <source>
        <dbReference type="Proteomes" id="UP000683925"/>
    </source>
</evidence>
<comment type="caution">
    <text evidence="1">The sequence shown here is derived from an EMBL/GenBank/DDBJ whole genome shotgun (WGS) entry which is preliminary data.</text>
</comment>
<dbReference type="EMBL" id="CAJJDP010000019">
    <property type="protein sequence ID" value="CAD8146668.1"/>
    <property type="molecule type" value="Genomic_DNA"/>
</dbReference>
<dbReference type="AlphaFoldDB" id="A0A8S1T482"/>
<keyword evidence="2" id="KW-1185">Reference proteome</keyword>
<reference evidence="1" key="1">
    <citation type="submission" date="2021-01" db="EMBL/GenBank/DDBJ databases">
        <authorList>
            <consortium name="Genoscope - CEA"/>
            <person name="William W."/>
        </authorList>
    </citation>
    <scope>NUCLEOTIDE SEQUENCE</scope>
</reference>
<sequence>MDLHIDKSCSTASEISQLLHNVKNPYNEIKHIFYLYKFASLVIILLKSTENSGILKLDYHVLGFSHYFISQQVLCICQHWLNKWSIISIWIYFFCLANLFQQLYFKQYSYGCIANLYSCTSLVPSNCQLSSKTKGDCYCNGSSCVDRTCFNIIPTTHENCQGKFNFCTVDNEGTVYQ</sequence>
<organism evidence="1 2">
    <name type="scientific">Paramecium octaurelia</name>
    <dbReference type="NCBI Taxonomy" id="43137"/>
    <lineage>
        <taxon>Eukaryota</taxon>
        <taxon>Sar</taxon>
        <taxon>Alveolata</taxon>
        <taxon>Ciliophora</taxon>
        <taxon>Intramacronucleata</taxon>
        <taxon>Oligohymenophorea</taxon>
        <taxon>Peniculida</taxon>
        <taxon>Parameciidae</taxon>
        <taxon>Paramecium</taxon>
    </lineage>
</organism>
<proteinExistence type="predicted"/>
<gene>
    <name evidence="1" type="ORF">POCTA_138.1.T0190032</name>
</gene>
<protein>
    <submittedName>
        <fullName evidence="1">Uncharacterized protein</fullName>
    </submittedName>
</protein>